<keyword evidence="4" id="KW-1185">Reference proteome</keyword>
<sequence length="66" mass="7448">LPATVRPVDALYWSNDSHWSFALEGYGGYGSVKPSDNTNIYIPRGVWLVIDYPLPRIRSLRIDGVL</sequence>
<feature type="domain" description="G8" evidence="1">
    <location>
        <begin position="24"/>
        <end position="66"/>
    </location>
</feature>
<feature type="non-terminal residue" evidence="3">
    <location>
        <position position="1"/>
    </location>
</feature>
<dbReference type="InterPro" id="IPR019316">
    <property type="entry name" value="G8_domain"/>
</dbReference>
<name>A0A821UBI6_9BILA</name>
<dbReference type="EMBL" id="CAJOBP010072125">
    <property type="protein sequence ID" value="CAF4886693.1"/>
    <property type="molecule type" value="Genomic_DNA"/>
</dbReference>
<evidence type="ECO:0000313" key="4">
    <source>
        <dbReference type="Proteomes" id="UP000663873"/>
    </source>
</evidence>
<reference evidence="3" key="1">
    <citation type="submission" date="2021-02" db="EMBL/GenBank/DDBJ databases">
        <authorList>
            <person name="Nowell W R."/>
        </authorList>
    </citation>
    <scope>NUCLEOTIDE SEQUENCE</scope>
</reference>
<proteinExistence type="predicted"/>
<feature type="non-terminal residue" evidence="3">
    <location>
        <position position="66"/>
    </location>
</feature>
<dbReference type="PROSITE" id="PS51484">
    <property type="entry name" value="G8"/>
    <property type="match status" value="1"/>
</dbReference>
<dbReference type="AlphaFoldDB" id="A0A821UBI6"/>
<comment type="caution">
    <text evidence="3">The sequence shown here is derived from an EMBL/GenBank/DDBJ whole genome shotgun (WGS) entry which is preliminary data.</text>
</comment>
<evidence type="ECO:0000259" key="1">
    <source>
        <dbReference type="PROSITE" id="PS51484"/>
    </source>
</evidence>
<accession>A0A821UBI6</accession>
<evidence type="ECO:0000313" key="2">
    <source>
        <dbReference type="EMBL" id="CAF4886693.1"/>
    </source>
</evidence>
<dbReference type="Proteomes" id="UP000663873">
    <property type="component" value="Unassembled WGS sequence"/>
</dbReference>
<gene>
    <name evidence="2" type="ORF">UJA718_LOCUS44936</name>
    <name evidence="3" type="ORF">UJA718_LOCUS44947</name>
</gene>
<organism evidence="3 4">
    <name type="scientific">Rotaria socialis</name>
    <dbReference type="NCBI Taxonomy" id="392032"/>
    <lineage>
        <taxon>Eukaryota</taxon>
        <taxon>Metazoa</taxon>
        <taxon>Spiralia</taxon>
        <taxon>Gnathifera</taxon>
        <taxon>Rotifera</taxon>
        <taxon>Eurotatoria</taxon>
        <taxon>Bdelloidea</taxon>
        <taxon>Philodinida</taxon>
        <taxon>Philodinidae</taxon>
        <taxon>Rotaria</taxon>
    </lineage>
</organism>
<evidence type="ECO:0000313" key="3">
    <source>
        <dbReference type="EMBL" id="CAF4886976.1"/>
    </source>
</evidence>
<protein>
    <recommendedName>
        <fullName evidence="1">G8 domain-containing protein</fullName>
    </recommendedName>
</protein>
<dbReference type="EMBL" id="CAJOBP010072236">
    <property type="protein sequence ID" value="CAF4886976.1"/>
    <property type="molecule type" value="Genomic_DNA"/>
</dbReference>